<evidence type="ECO:0000313" key="1">
    <source>
        <dbReference type="EMBL" id="KAF9648453.1"/>
    </source>
</evidence>
<evidence type="ECO:0000313" key="2">
    <source>
        <dbReference type="Proteomes" id="UP000886501"/>
    </source>
</evidence>
<gene>
    <name evidence="1" type="ORF">BDM02DRAFT_3129054</name>
</gene>
<dbReference type="Proteomes" id="UP000886501">
    <property type="component" value="Unassembled WGS sequence"/>
</dbReference>
<proteinExistence type="predicted"/>
<protein>
    <submittedName>
        <fullName evidence="1">Uncharacterized protein</fullName>
    </submittedName>
</protein>
<organism evidence="1 2">
    <name type="scientific">Thelephora ganbajun</name>
    <name type="common">Ganba fungus</name>
    <dbReference type="NCBI Taxonomy" id="370292"/>
    <lineage>
        <taxon>Eukaryota</taxon>
        <taxon>Fungi</taxon>
        <taxon>Dikarya</taxon>
        <taxon>Basidiomycota</taxon>
        <taxon>Agaricomycotina</taxon>
        <taxon>Agaricomycetes</taxon>
        <taxon>Thelephorales</taxon>
        <taxon>Thelephoraceae</taxon>
        <taxon>Thelephora</taxon>
    </lineage>
</organism>
<reference evidence="1" key="2">
    <citation type="journal article" date="2020" name="Nat. Commun.">
        <title>Large-scale genome sequencing of mycorrhizal fungi provides insights into the early evolution of symbiotic traits.</title>
        <authorList>
            <person name="Miyauchi S."/>
            <person name="Kiss E."/>
            <person name="Kuo A."/>
            <person name="Drula E."/>
            <person name="Kohler A."/>
            <person name="Sanchez-Garcia M."/>
            <person name="Morin E."/>
            <person name="Andreopoulos B."/>
            <person name="Barry K.W."/>
            <person name="Bonito G."/>
            <person name="Buee M."/>
            <person name="Carver A."/>
            <person name="Chen C."/>
            <person name="Cichocki N."/>
            <person name="Clum A."/>
            <person name="Culley D."/>
            <person name="Crous P.W."/>
            <person name="Fauchery L."/>
            <person name="Girlanda M."/>
            <person name="Hayes R.D."/>
            <person name="Keri Z."/>
            <person name="LaButti K."/>
            <person name="Lipzen A."/>
            <person name="Lombard V."/>
            <person name="Magnuson J."/>
            <person name="Maillard F."/>
            <person name="Murat C."/>
            <person name="Nolan M."/>
            <person name="Ohm R.A."/>
            <person name="Pangilinan J."/>
            <person name="Pereira M.F."/>
            <person name="Perotto S."/>
            <person name="Peter M."/>
            <person name="Pfister S."/>
            <person name="Riley R."/>
            <person name="Sitrit Y."/>
            <person name="Stielow J.B."/>
            <person name="Szollosi G."/>
            <person name="Zifcakova L."/>
            <person name="Stursova M."/>
            <person name="Spatafora J.W."/>
            <person name="Tedersoo L."/>
            <person name="Vaario L.M."/>
            <person name="Yamada A."/>
            <person name="Yan M."/>
            <person name="Wang P."/>
            <person name="Xu J."/>
            <person name="Bruns T."/>
            <person name="Baldrian P."/>
            <person name="Vilgalys R."/>
            <person name="Dunand C."/>
            <person name="Henrissat B."/>
            <person name="Grigoriev I.V."/>
            <person name="Hibbett D."/>
            <person name="Nagy L.G."/>
            <person name="Martin F.M."/>
        </authorList>
    </citation>
    <scope>NUCLEOTIDE SEQUENCE</scope>
    <source>
        <strain evidence="1">P2</strain>
    </source>
</reference>
<accession>A0ACB6ZG77</accession>
<dbReference type="EMBL" id="MU118013">
    <property type="protein sequence ID" value="KAF9648453.1"/>
    <property type="molecule type" value="Genomic_DNA"/>
</dbReference>
<sequence>MDFHSQSRVPTSLGLYHSRRETSVSPTSSSVWSMPVTPVDSPTAYRVHAYDPYPSSLSDARHLPYPALPAAPYTYYPKSNVTLPPFSTLLPKEDRSLQLFQRTSNHRVRPLTPDTPIFHQQDFTGNTPSPPLKRPPSVLSSDLPFAKRRRADPESDQYLARLEGNRARCMFLLEHDPDAGGETGLCAYEARSDMVRRHIRAVHLKLKYCKRGFASKGTLETHETLQYAQFHLVSDSGSTF</sequence>
<reference evidence="1" key="1">
    <citation type="submission" date="2019-10" db="EMBL/GenBank/DDBJ databases">
        <authorList>
            <consortium name="DOE Joint Genome Institute"/>
            <person name="Kuo A."/>
            <person name="Miyauchi S."/>
            <person name="Kiss E."/>
            <person name="Drula E."/>
            <person name="Kohler A."/>
            <person name="Sanchez-Garcia M."/>
            <person name="Andreopoulos B."/>
            <person name="Barry K.W."/>
            <person name="Bonito G."/>
            <person name="Buee M."/>
            <person name="Carver A."/>
            <person name="Chen C."/>
            <person name="Cichocki N."/>
            <person name="Clum A."/>
            <person name="Culley D."/>
            <person name="Crous P.W."/>
            <person name="Fauchery L."/>
            <person name="Girlanda M."/>
            <person name="Hayes R."/>
            <person name="Keri Z."/>
            <person name="Labutti K."/>
            <person name="Lipzen A."/>
            <person name="Lombard V."/>
            <person name="Magnuson J."/>
            <person name="Maillard F."/>
            <person name="Morin E."/>
            <person name="Murat C."/>
            <person name="Nolan M."/>
            <person name="Ohm R."/>
            <person name="Pangilinan J."/>
            <person name="Pereira M."/>
            <person name="Perotto S."/>
            <person name="Peter M."/>
            <person name="Riley R."/>
            <person name="Sitrit Y."/>
            <person name="Stielow B."/>
            <person name="Szollosi G."/>
            <person name="Zifcakova L."/>
            <person name="Stursova M."/>
            <person name="Spatafora J.W."/>
            <person name="Tedersoo L."/>
            <person name="Vaario L.-M."/>
            <person name="Yamada A."/>
            <person name="Yan M."/>
            <person name="Wang P."/>
            <person name="Xu J."/>
            <person name="Bruns T."/>
            <person name="Baldrian P."/>
            <person name="Vilgalys R."/>
            <person name="Henrissat B."/>
            <person name="Grigoriev I.V."/>
            <person name="Hibbett D."/>
            <person name="Nagy L.G."/>
            <person name="Martin F.M."/>
        </authorList>
    </citation>
    <scope>NUCLEOTIDE SEQUENCE</scope>
    <source>
        <strain evidence="1">P2</strain>
    </source>
</reference>
<comment type="caution">
    <text evidence="1">The sequence shown here is derived from an EMBL/GenBank/DDBJ whole genome shotgun (WGS) entry which is preliminary data.</text>
</comment>
<keyword evidence="2" id="KW-1185">Reference proteome</keyword>
<name>A0ACB6ZG77_THEGA</name>